<evidence type="ECO:0000256" key="6">
    <source>
        <dbReference type="ARBA" id="ARBA00022840"/>
    </source>
</evidence>
<organism evidence="9 10">
    <name type="scientific">Parageobacillus thermantarcticus</name>
    <dbReference type="NCBI Taxonomy" id="186116"/>
    <lineage>
        <taxon>Bacteria</taxon>
        <taxon>Bacillati</taxon>
        <taxon>Bacillota</taxon>
        <taxon>Bacilli</taxon>
        <taxon>Bacillales</taxon>
        <taxon>Anoxybacillaceae</taxon>
        <taxon>Parageobacillus</taxon>
    </lineage>
</organism>
<feature type="binding site" evidence="7">
    <location>
        <position position="51"/>
    </location>
    <ligand>
        <name>ATP</name>
        <dbReference type="ChEBI" id="CHEBI:30616"/>
    </ligand>
</feature>
<evidence type="ECO:0000256" key="2">
    <source>
        <dbReference type="ARBA" id="ARBA00011738"/>
    </source>
</evidence>
<comment type="function">
    <text evidence="7">Catalyzes the phosphorylation of methylthioribose into methylthioribose-1-phosphate.</text>
</comment>
<keyword evidence="3 7" id="KW-0808">Transferase</keyword>
<dbReference type="HAMAP" id="MF_01683">
    <property type="entry name" value="Salvage_MtnK"/>
    <property type="match status" value="1"/>
</dbReference>
<proteinExistence type="inferred from homology"/>
<feature type="binding site" evidence="7">
    <location>
        <begin position="257"/>
        <end position="259"/>
    </location>
    <ligand>
        <name>ATP</name>
        <dbReference type="ChEBI" id="CHEBI:30616"/>
    </ligand>
</feature>
<keyword evidence="6 7" id="KW-0067">ATP-binding</keyword>
<evidence type="ECO:0000256" key="4">
    <source>
        <dbReference type="ARBA" id="ARBA00022741"/>
    </source>
</evidence>
<feature type="binding site" evidence="7">
    <location>
        <position position="347"/>
    </location>
    <ligand>
        <name>substrate</name>
    </ligand>
</feature>
<dbReference type="Gene3D" id="3.30.200.20">
    <property type="entry name" value="Phosphorylase Kinase, domain 1"/>
    <property type="match status" value="1"/>
</dbReference>
<dbReference type="PANTHER" id="PTHR34273">
    <property type="entry name" value="METHYLTHIORIBOSE KINASE"/>
    <property type="match status" value="1"/>
</dbReference>
<comment type="subunit">
    <text evidence="2 7">Homodimer.</text>
</comment>
<protein>
    <recommendedName>
        <fullName evidence="7">Methylthioribose kinase</fullName>
        <shortName evidence="7">MTR kinase</shortName>
        <ecNumber evidence="7">2.7.1.100</ecNumber>
    </recommendedName>
</protein>
<dbReference type="EMBL" id="FOJS01000044">
    <property type="protein sequence ID" value="SFA53622.1"/>
    <property type="molecule type" value="Genomic_DNA"/>
</dbReference>
<dbReference type="Pfam" id="PF01636">
    <property type="entry name" value="APH"/>
    <property type="match status" value="1"/>
</dbReference>
<dbReference type="InterPro" id="IPR002575">
    <property type="entry name" value="Aminoglycoside_PTrfase"/>
</dbReference>
<keyword evidence="5 7" id="KW-0418">Kinase</keyword>
<dbReference type="GO" id="GO:0046522">
    <property type="term" value="F:S-methyl-5-thioribose kinase activity"/>
    <property type="evidence" value="ECO:0007669"/>
    <property type="project" value="UniProtKB-UniRule"/>
</dbReference>
<evidence type="ECO:0000313" key="9">
    <source>
        <dbReference type="EMBL" id="SFA53622.1"/>
    </source>
</evidence>
<dbReference type="EC" id="2.7.1.100" evidence="7"/>
<dbReference type="STRING" id="186116.SAMN05192569_104411"/>
<evidence type="ECO:0000256" key="7">
    <source>
        <dbReference type="HAMAP-Rule" id="MF_01683"/>
    </source>
</evidence>
<dbReference type="PIRSF" id="PIRSF031134">
    <property type="entry name" value="MTRK"/>
    <property type="match status" value="1"/>
</dbReference>
<name>A0A1I0TPG1_9BACL</name>
<feature type="domain" description="Aminoglycoside phosphotransferase" evidence="8">
    <location>
        <begin position="43"/>
        <end position="274"/>
    </location>
</feature>
<feature type="binding site" evidence="7">
    <location>
        <position position="68"/>
    </location>
    <ligand>
        <name>ATP</name>
        <dbReference type="ChEBI" id="CHEBI:30616"/>
    </ligand>
</feature>
<accession>A0A1I0TPG1</accession>
<keyword evidence="7" id="KW-0028">Amino-acid biosynthesis</keyword>
<comment type="catalytic activity">
    <reaction evidence="7">
        <text>5-(methylsulfanyl)-D-ribose + ATP = 5-(methylsulfanyl)-alpha-D-ribose 1-phosphate + ADP + H(+)</text>
        <dbReference type="Rhea" id="RHEA:22312"/>
        <dbReference type="ChEBI" id="CHEBI:15378"/>
        <dbReference type="ChEBI" id="CHEBI:30616"/>
        <dbReference type="ChEBI" id="CHEBI:58533"/>
        <dbReference type="ChEBI" id="CHEBI:78440"/>
        <dbReference type="ChEBI" id="CHEBI:456216"/>
        <dbReference type="EC" id="2.7.1.100"/>
    </reaction>
</comment>
<dbReference type="SUPFAM" id="SSF56112">
    <property type="entry name" value="Protein kinase-like (PK-like)"/>
    <property type="match status" value="1"/>
</dbReference>
<dbReference type="PANTHER" id="PTHR34273:SF2">
    <property type="entry name" value="METHYLTHIORIBOSE KINASE"/>
    <property type="match status" value="1"/>
</dbReference>
<gene>
    <name evidence="7" type="primary">mtnK</name>
    <name evidence="9" type="ORF">SAMN05192569_104411</name>
</gene>
<dbReference type="UniPathway" id="UPA00904">
    <property type="reaction ID" value="UER00872"/>
</dbReference>
<dbReference type="Proteomes" id="UP000198650">
    <property type="component" value="Unassembled WGS sequence"/>
</dbReference>
<evidence type="ECO:0000313" key="10">
    <source>
        <dbReference type="Proteomes" id="UP000198650"/>
    </source>
</evidence>
<comment type="similarity">
    <text evidence="1 7">Belongs to the methylthioribose kinase family.</text>
</comment>
<evidence type="ECO:0000256" key="3">
    <source>
        <dbReference type="ARBA" id="ARBA00022679"/>
    </source>
</evidence>
<evidence type="ECO:0000256" key="5">
    <source>
        <dbReference type="ARBA" id="ARBA00022777"/>
    </source>
</evidence>
<dbReference type="Gene3D" id="3.90.1200.10">
    <property type="match status" value="1"/>
</dbReference>
<dbReference type="NCBIfam" id="TIGR01767">
    <property type="entry name" value="MTRK"/>
    <property type="match status" value="1"/>
</dbReference>
<evidence type="ECO:0000259" key="8">
    <source>
        <dbReference type="Pfam" id="PF01636"/>
    </source>
</evidence>
<sequence length="407" mass="46019">MKGEFYIMPVSHPTVYEPLTEQGAIALAIRLGLFPEGTPLACREIGDGNLNLVFRVVDQQTKKGIIIKQALPYAKVVGESWPLTLKRSVIESNALRTFASYVPQYVPKVYYSDESLAITVMEDLSHLQIARKGLIEGKTYPLLSQHIGEFIAKTLFYTSDFGMNQQEKKQLAQSFVNPELCKITEDLVFTDPFFDHETNNFEDELRNDVKALWDDDKLHLEVAKLKHKFLTGGDALIHGDLHTGSIFASDEETKIIDPEFAFYGPFGFDIGQFFANLLLNALSRPEQQQEPLFAHIDKTWNVFVSVFSDLWHSHNVEPYAKTEGLLEEVLHYVFIDAIGFAGCEVIRRTIGLAHVADLDGIEDKEERLQAKRHALRLGRSLILQRETLSSTKEIRSLFAQTVLAATN</sequence>
<feature type="binding site" evidence="7">
    <location>
        <position position="240"/>
    </location>
    <ligand>
        <name>substrate</name>
    </ligand>
</feature>
<comment type="pathway">
    <text evidence="7">Amino-acid biosynthesis; L-methionine biosynthesis via salvage pathway; S-methyl-5-thio-alpha-D-ribose 1-phosphate from S-methyl-5'-thioadenosine (hydrolase route): step 2/2.</text>
</comment>
<keyword evidence="4 7" id="KW-0547">Nucleotide-binding</keyword>
<dbReference type="AlphaFoldDB" id="A0A1I0TPG1"/>
<keyword evidence="7" id="KW-0486">Methionine biosynthesis</keyword>
<dbReference type="GO" id="GO:0005524">
    <property type="term" value="F:ATP binding"/>
    <property type="evidence" value="ECO:0007669"/>
    <property type="project" value="UniProtKB-UniRule"/>
</dbReference>
<feature type="binding site" evidence="7">
    <location>
        <begin position="122"/>
        <end position="124"/>
    </location>
    <ligand>
        <name>ATP</name>
        <dbReference type="ChEBI" id="CHEBI:30616"/>
    </ligand>
</feature>
<evidence type="ECO:0000256" key="1">
    <source>
        <dbReference type="ARBA" id="ARBA00010165"/>
    </source>
</evidence>
<dbReference type="GO" id="GO:0019509">
    <property type="term" value="P:L-methionine salvage from methylthioadenosine"/>
    <property type="evidence" value="ECO:0007669"/>
    <property type="project" value="UniProtKB-UniRule"/>
</dbReference>
<keyword evidence="10" id="KW-1185">Reference proteome</keyword>
<dbReference type="InterPro" id="IPR011009">
    <property type="entry name" value="Kinase-like_dom_sf"/>
</dbReference>
<reference evidence="10" key="1">
    <citation type="submission" date="2016-10" db="EMBL/GenBank/DDBJ databases">
        <authorList>
            <person name="Varghese N."/>
            <person name="Submissions S."/>
        </authorList>
    </citation>
    <scope>NUCLEOTIDE SEQUENCE [LARGE SCALE GENOMIC DNA]</scope>
    <source>
        <strain evidence="10">M1</strain>
    </source>
</reference>
<dbReference type="InterPro" id="IPR009212">
    <property type="entry name" value="Methylthioribose_kinase"/>
</dbReference>